<evidence type="ECO:0000313" key="4">
    <source>
        <dbReference type="Proteomes" id="UP000799764"/>
    </source>
</evidence>
<feature type="domain" description="BTB" evidence="2">
    <location>
        <begin position="20"/>
        <end position="89"/>
    </location>
</feature>
<accession>A0A9P4PBC1</accession>
<organism evidence="3 4">
    <name type="scientific">Karstenula rhodostoma CBS 690.94</name>
    <dbReference type="NCBI Taxonomy" id="1392251"/>
    <lineage>
        <taxon>Eukaryota</taxon>
        <taxon>Fungi</taxon>
        <taxon>Dikarya</taxon>
        <taxon>Ascomycota</taxon>
        <taxon>Pezizomycotina</taxon>
        <taxon>Dothideomycetes</taxon>
        <taxon>Pleosporomycetidae</taxon>
        <taxon>Pleosporales</taxon>
        <taxon>Massarineae</taxon>
        <taxon>Didymosphaeriaceae</taxon>
        <taxon>Karstenula</taxon>
    </lineage>
</organism>
<dbReference type="CDD" id="cd18186">
    <property type="entry name" value="BTB_POZ_ZBTB_KLHL-like"/>
    <property type="match status" value="1"/>
</dbReference>
<dbReference type="OrthoDB" id="194443at2759"/>
<evidence type="ECO:0000313" key="3">
    <source>
        <dbReference type="EMBL" id="KAF2441879.1"/>
    </source>
</evidence>
<comment type="caution">
    <text evidence="3">The sequence shown here is derived from an EMBL/GenBank/DDBJ whole genome shotgun (WGS) entry which is preliminary data.</text>
</comment>
<dbReference type="PANTHER" id="PTHR47843:SF2">
    <property type="entry name" value="BTB DOMAIN-CONTAINING PROTEIN"/>
    <property type="match status" value="1"/>
</dbReference>
<dbReference type="PROSITE" id="PS50097">
    <property type="entry name" value="BTB"/>
    <property type="match status" value="1"/>
</dbReference>
<reference evidence="3" key="1">
    <citation type="journal article" date="2020" name="Stud. Mycol.">
        <title>101 Dothideomycetes genomes: a test case for predicting lifestyles and emergence of pathogens.</title>
        <authorList>
            <person name="Haridas S."/>
            <person name="Albert R."/>
            <person name="Binder M."/>
            <person name="Bloem J."/>
            <person name="Labutti K."/>
            <person name="Salamov A."/>
            <person name="Andreopoulos B."/>
            <person name="Baker S."/>
            <person name="Barry K."/>
            <person name="Bills G."/>
            <person name="Bluhm B."/>
            <person name="Cannon C."/>
            <person name="Castanera R."/>
            <person name="Culley D."/>
            <person name="Daum C."/>
            <person name="Ezra D."/>
            <person name="Gonzalez J."/>
            <person name="Henrissat B."/>
            <person name="Kuo A."/>
            <person name="Liang C."/>
            <person name="Lipzen A."/>
            <person name="Lutzoni F."/>
            <person name="Magnuson J."/>
            <person name="Mondo S."/>
            <person name="Nolan M."/>
            <person name="Ohm R."/>
            <person name="Pangilinan J."/>
            <person name="Park H.-J."/>
            <person name="Ramirez L."/>
            <person name="Alfaro M."/>
            <person name="Sun H."/>
            <person name="Tritt A."/>
            <person name="Yoshinaga Y."/>
            <person name="Zwiers L.-H."/>
            <person name="Turgeon B."/>
            <person name="Goodwin S."/>
            <person name="Spatafora J."/>
            <person name="Crous P."/>
            <person name="Grigoriev I."/>
        </authorList>
    </citation>
    <scope>NUCLEOTIDE SEQUENCE</scope>
    <source>
        <strain evidence="3">CBS 690.94</strain>
    </source>
</reference>
<sequence length="250" mass="28319">MAETKKKVAPSIGTIARQGGVVVVEVGPEHVRYEVHKTLLVHHSGYFRGALSESWREAEDFKAVIEDVEPTTFNVFLSWLYTGKTPTDDGEWIHVAEANIPGDDGSSGAKLVEVMALQAIAFGDRSLTPSFQEAVRNHFVDIHCNRAPPQYTSVIYAYTNMAKDNPILDLHAEKQAWYWNDDDDNEEERSLRPELPNNFLVRVMQKFAALRGARELEYEPPLDRSKYYFHPRKGQDKGDSTGADREEKHG</sequence>
<proteinExistence type="predicted"/>
<protein>
    <recommendedName>
        <fullName evidence="2">BTB domain-containing protein</fullName>
    </recommendedName>
</protein>
<dbReference type="InterPro" id="IPR000210">
    <property type="entry name" value="BTB/POZ_dom"/>
</dbReference>
<dbReference type="InterPro" id="IPR011333">
    <property type="entry name" value="SKP1/BTB/POZ_sf"/>
</dbReference>
<feature type="compositionally biased region" description="Basic and acidic residues" evidence="1">
    <location>
        <begin position="233"/>
        <end position="250"/>
    </location>
</feature>
<feature type="region of interest" description="Disordered" evidence="1">
    <location>
        <begin position="225"/>
        <end position="250"/>
    </location>
</feature>
<dbReference type="SUPFAM" id="SSF54695">
    <property type="entry name" value="POZ domain"/>
    <property type="match status" value="1"/>
</dbReference>
<name>A0A9P4PBC1_9PLEO</name>
<dbReference type="Proteomes" id="UP000799764">
    <property type="component" value="Unassembled WGS sequence"/>
</dbReference>
<dbReference type="Pfam" id="PF00651">
    <property type="entry name" value="BTB"/>
    <property type="match status" value="1"/>
</dbReference>
<evidence type="ECO:0000256" key="1">
    <source>
        <dbReference type="SAM" id="MobiDB-lite"/>
    </source>
</evidence>
<keyword evidence="4" id="KW-1185">Reference proteome</keyword>
<dbReference type="SMART" id="SM00225">
    <property type="entry name" value="BTB"/>
    <property type="match status" value="1"/>
</dbReference>
<dbReference type="AlphaFoldDB" id="A0A9P4PBC1"/>
<evidence type="ECO:0000259" key="2">
    <source>
        <dbReference type="PROSITE" id="PS50097"/>
    </source>
</evidence>
<dbReference type="Gene3D" id="3.30.710.10">
    <property type="entry name" value="Potassium Channel Kv1.1, Chain A"/>
    <property type="match status" value="1"/>
</dbReference>
<gene>
    <name evidence="3" type="ORF">P171DRAFT_81468</name>
</gene>
<dbReference type="EMBL" id="MU001505">
    <property type="protein sequence ID" value="KAF2441879.1"/>
    <property type="molecule type" value="Genomic_DNA"/>
</dbReference>
<dbReference type="PANTHER" id="PTHR47843">
    <property type="entry name" value="BTB DOMAIN-CONTAINING PROTEIN-RELATED"/>
    <property type="match status" value="1"/>
</dbReference>